<gene>
    <name evidence="8" type="ORF">GCM10023331_02570</name>
</gene>
<evidence type="ECO:0000256" key="6">
    <source>
        <dbReference type="ARBA" id="ARBA00023012"/>
    </source>
</evidence>
<dbReference type="InterPro" id="IPR036890">
    <property type="entry name" value="HATPase_C_sf"/>
</dbReference>
<dbReference type="PROSITE" id="PS50109">
    <property type="entry name" value="HIS_KIN"/>
    <property type="match status" value="1"/>
</dbReference>
<comment type="caution">
    <text evidence="8">The sequence shown here is derived from an EMBL/GenBank/DDBJ whole genome shotgun (WGS) entry which is preliminary data.</text>
</comment>
<dbReference type="InterPro" id="IPR013656">
    <property type="entry name" value="PAS_4"/>
</dbReference>
<comment type="catalytic activity">
    <reaction evidence="1">
        <text>ATP + protein L-histidine = ADP + protein N-phospho-L-histidine.</text>
        <dbReference type="EC" id="2.7.13.3"/>
    </reaction>
</comment>
<dbReference type="Gene3D" id="3.30.565.10">
    <property type="entry name" value="Histidine kinase-like ATPase, C-terminal domain"/>
    <property type="match status" value="1"/>
</dbReference>
<dbReference type="SUPFAM" id="SSF47384">
    <property type="entry name" value="Homodimeric domain of signal transducing histidine kinase"/>
    <property type="match status" value="1"/>
</dbReference>
<dbReference type="PANTHER" id="PTHR43711">
    <property type="entry name" value="TWO-COMPONENT HISTIDINE KINASE"/>
    <property type="match status" value="1"/>
</dbReference>
<protein>
    <recommendedName>
        <fullName evidence="2">histidine kinase</fullName>
        <ecNumber evidence="2">2.7.13.3</ecNumber>
    </recommendedName>
</protein>
<evidence type="ECO:0000313" key="8">
    <source>
        <dbReference type="EMBL" id="GAA4821697.1"/>
    </source>
</evidence>
<proteinExistence type="predicted"/>
<sequence length="612" mass="70669">MDLALEHTQTCMLVLNKKGQIRWHNNMFFELLELPNSEQAHLSEYLLHLPAKQIQDFAEVTQSSTPIIKEILYTTPKGVQKWLQLRFYPYAKNYFIHKRQTQSILVINDITTLQKTKASLSFTEKINAEIIKEIPDLLFITDRQDKIIHYHAPKGQKTYVPPEAFMGRMFTETVPKHVAEKCAEAKQKVHSTKKSTTVEYDLAMSNTLEHYECRVVGLQDNSTLFIIRNITKEKQLELAERTQQQLMLTTEQQKLQALFELSPLAMILAKEGSIIDCNKATIQLFGGKEKQDILNKKVIDFSYIPSKNENEILSLIKEHTQESIQKGEHHFHWKHKTLQGQVFNSEVWYKSVYLGSPAVLHTYACIINRDQKAKAEKSIEEALSKTKKINELKDNLIQIVSHEFATPLSIVKSHIQLIKLYLKQQEMPENDKLLIYCERSMEGIDRLNKLQSEILAYAQTKSDKLPFHPVSCNLIELLEHLLENQRFEQIQFHYPSEGITDMMIDPELIHHIFMNLLNNTIKYTSNQKPAVVTLTEGTRSIQIKVQDFGIGIPKEEQLNIFKSFYRASNAVNITGSGLGLYISKQFLDLHQGWFTVDSEEGKGTTFTVHLPK</sequence>
<dbReference type="RefSeq" id="WP_345368606.1">
    <property type="nucleotide sequence ID" value="NZ_BAABJX010000005.1"/>
</dbReference>
<dbReference type="Pfam" id="PF13426">
    <property type="entry name" value="PAS_9"/>
    <property type="match status" value="1"/>
</dbReference>
<keyword evidence="3" id="KW-0597">Phosphoprotein</keyword>
<reference evidence="9" key="1">
    <citation type="journal article" date="2019" name="Int. J. Syst. Evol. Microbiol.">
        <title>The Global Catalogue of Microorganisms (GCM) 10K type strain sequencing project: providing services to taxonomists for standard genome sequencing and annotation.</title>
        <authorList>
            <consortium name="The Broad Institute Genomics Platform"/>
            <consortium name="The Broad Institute Genome Sequencing Center for Infectious Disease"/>
            <person name="Wu L."/>
            <person name="Ma J."/>
        </authorList>
    </citation>
    <scope>NUCLEOTIDE SEQUENCE [LARGE SCALE GENOMIC DNA]</scope>
    <source>
        <strain evidence="9">JCM 18326</strain>
    </source>
</reference>
<dbReference type="CDD" id="cd00075">
    <property type="entry name" value="HATPase"/>
    <property type="match status" value="1"/>
</dbReference>
<dbReference type="Pfam" id="PF13188">
    <property type="entry name" value="PAS_8"/>
    <property type="match status" value="1"/>
</dbReference>
<dbReference type="NCBIfam" id="TIGR00229">
    <property type="entry name" value="sensory_box"/>
    <property type="match status" value="1"/>
</dbReference>
<dbReference type="InterPro" id="IPR003594">
    <property type="entry name" value="HATPase_dom"/>
</dbReference>
<dbReference type="PANTHER" id="PTHR43711:SF26">
    <property type="entry name" value="SENSOR HISTIDINE KINASE RCSC"/>
    <property type="match status" value="1"/>
</dbReference>
<dbReference type="InterPro" id="IPR000014">
    <property type="entry name" value="PAS"/>
</dbReference>
<evidence type="ECO:0000256" key="2">
    <source>
        <dbReference type="ARBA" id="ARBA00012438"/>
    </source>
</evidence>
<keyword evidence="5" id="KW-0418">Kinase</keyword>
<dbReference type="SUPFAM" id="SSF55874">
    <property type="entry name" value="ATPase domain of HSP90 chaperone/DNA topoisomerase II/histidine kinase"/>
    <property type="match status" value="1"/>
</dbReference>
<dbReference type="SMART" id="SM00387">
    <property type="entry name" value="HATPase_c"/>
    <property type="match status" value="1"/>
</dbReference>
<name>A0ABP9CXZ8_9BACT</name>
<dbReference type="InterPro" id="IPR003661">
    <property type="entry name" value="HisK_dim/P_dom"/>
</dbReference>
<evidence type="ECO:0000256" key="4">
    <source>
        <dbReference type="ARBA" id="ARBA00022679"/>
    </source>
</evidence>
<dbReference type="InterPro" id="IPR005467">
    <property type="entry name" value="His_kinase_dom"/>
</dbReference>
<keyword evidence="9" id="KW-1185">Reference proteome</keyword>
<dbReference type="Pfam" id="PF02518">
    <property type="entry name" value="HATPase_c"/>
    <property type="match status" value="1"/>
</dbReference>
<dbReference type="InterPro" id="IPR035965">
    <property type="entry name" value="PAS-like_dom_sf"/>
</dbReference>
<dbReference type="InterPro" id="IPR036097">
    <property type="entry name" value="HisK_dim/P_sf"/>
</dbReference>
<dbReference type="SUPFAM" id="SSF55785">
    <property type="entry name" value="PYP-like sensor domain (PAS domain)"/>
    <property type="match status" value="3"/>
</dbReference>
<dbReference type="EC" id="2.7.13.3" evidence="2"/>
<evidence type="ECO:0000256" key="3">
    <source>
        <dbReference type="ARBA" id="ARBA00022553"/>
    </source>
</evidence>
<evidence type="ECO:0000256" key="1">
    <source>
        <dbReference type="ARBA" id="ARBA00000085"/>
    </source>
</evidence>
<dbReference type="CDD" id="cd00082">
    <property type="entry name" value="HisKA"/>
    <property type="match status" value="1"/>
</dbReference>
<keyword evidence="6" id="KW-0902">Two-component regulatory system</keyword>
<dbReference type="EMBL" id="BAABJX010000005">
    <property type="protein sequence ID" value="GAA4821697.1"/>
    <property type="molecule type" value="Genomic_DNA"/>
</dbReference>
<dbReference type="InterPro" id="IPR050736">
    <property type="entry name" value="Sensor_HK_Regulatory"/>
</dbReference>
<evidence type="ECO:0000256" key="5">
    <source>
        <dbReference type="ARBA" id="ARBA00022777"/>
    </source>
</evidence>
<keyword evidence="4" id="KW-0808">Transferase</keyword>
<dbReference type="Gene3D" id="1.10.287.130">
    <property type="match status" value="1"/>
</dbReference>
<dbReference type="InterPro" id="IPR004358">
    <property type="entry name" value="Sig_transdc_His_kin-like_C"/>
</dbReference>
<dbReference type="Proteomes" id="UP001500298">
    <property type="component" value="Unassembled WGS sequence"/>
</dbReference>
<dbReference type="Gene3D" id="3.30.450.20">
    <property type="entry name" value="PAS domain"/>
    <property type="match status" value="3"/>
</dbReference>
<evidence type="ECO:0000313" key="9">
    <source>
        <dbReference type="Proteomes" id="UP001500298"/>
    </source>
</evidence>
<evidence type="ECO:0000259" key="7">
    <source>
        <dbReference type="PROSITE" id="PS50109"/>
    </source>
</evidence>
<dbReference type="SMART" id="SM00091">
    <property type="entry name" value="PAS"/>
    <property type="match status" value="2"/>
</dbReference>
<accession>A0ABP9CXZ8</accession>
<feature type="domain" description="Histidine kinase" evidence="7">
    <location>
        <begin position="399"/>
        <end position="612"/>
    </location>
</feature>
<dbReference type="PRINTS" id="PR00344">
    <property type="entry name" value="BCTRLSENSOR"/>
</dbReference>
<dbReference type="Pfam" id="PF08448">
    <property type="entry name" value="PAS_4"/>
    <property type="match status" value="1"/>
</dbReference>
<organism evidence="8 9">
    <name type="scientific">Algivirga pacifica</name>
    <dbReference type="NCBI Taxonomy" id="1162670"/>
    <lineage>
        <taxon>Bacteria</taxon>
        <taxon>Pseudomonadati</taxon>
        <taxon>Bacteroidota</taxon>
        <taxon>Cytophagia</taxon>
        <taxon>Cytophagales</taxon>
        <taxon>Flammeovirgaceae</taxon>
        <taxon>Algivirga</taxon>
    </lineage>
</organism>